<accession>B9SJS8</accession>
<protein>
    <submittedName>
        <fullName evidence="2">Uncharacterized protein</fullName>
    </submittedName>
</protein>
<dbReference type="AlphaFoldDB" id="B9SJS8"/>
<evidence type="ECO:0000256" key="1">
    <source>
        <dbReference type="SAM" id="MobiDB-lite"/>
    </source>
</evidence>
<feature type="region of interest" description="Disordered" evidence="1">
    <location>
        <begin position="1"/>
        <end position="33"/>
    </location>
</feature>
<organism evidence="2 3">
    <name type="scientific">Ricinus communis</name>
    <name type="common">Castor bean</name>
    <dbReference type="NCBI Taxonomy" id="3988"/>
    <lineage>
        <taxon>Eukaryota</taxon>
        <taxon>Viridiplantae</taxon>
        <taxon>Streptophyta</taxon>
        <taxon>Embryophyta</taxon>
        <taxon>Tracheophyta</taxon>
        <taxon>Spermatophyta</taxon>
        <taxon>Magnoliopsida</taxon>
        <taxon>eudicotyledons</taxon>
        <taxon>Gunneridae</taxon>
        <taxon>Pentapetalae</taxon>
        <taxon>rosids</taxon>
        <taxon>fabids</taxon>
        <taxon>Malpighiales</taxon>
        <taxon>Euphorbiaceae</taxon>
        <taxon>Acalyphoideae</taxon>
        <taxon>Acalypheae</taxon>
        <taxon>Ricinus</taxon>
    </lineage>
</organism>
<dbReference type="InParanoid" id="B9SJS8"/>
<evidence type="ECO:0000313" key="2">
    <source>
        <dbReference type="EMBL" id="EEF36144.1"/>
    </source>
</evidence>
<evidence type="ECO:0000313" key="3">
    <source>
        <dbReference type="Proteomes" id="UP000008311"/>
    </source>
</evidence>
<name>B9SJS8_RICCO</name>
<dbReference type="EMBL" id="EQ973989">
    <property type="protein sequence ID" value="EEF36144.1"/>
    <property type="molecule type" value="Genomic_DNA"/>
</dbReference>
<dbReference type="Proteomes" id="UP000008311">
    <property type="component" value="Unassembled WGS sequence"/>
</dbReference>
<keyword evidence="3" id="KW-1185">Reference proteome</keyword>
<reference evidence="3" key="1">
    <citation type="journal article" date="2010" name="Nat. Biotechnol.">
        <title>Draft genome sequence of the oilseed species Ricinus communis.</title>
        <authorList>
            <person name="Chan A.P."/>
            <person name="Crabtree J."/>
            <person name="Zhao Q."/>
            <person name="Lorenzi H."/>
            <person name="Orvis J."/>
            <person name="Puiu D."/>
            <person name="Melake-Berhan A."/>
            <person name="Jones K.M."/>
            <person name="Redman J."/>
            <person name="Chen G."/>
            <person name="Cahoon E.B."/>
            <person name="Gedil M."/>
            <person name="Stanke M."/>
            <person name="Haas B.J."/>
            <person name="Wortman J.R."/>
            <person name="Fraser-Liggett C.M."/>
            <person name="Ravel J."/>
            <person name="Rabinowicz P.D."/>
        </authorList>
    </citation>
    <scope>NUCLEOTIDE SEQUENCE [LARGE SCALE GENOMIC DNA]</scope>
    <source>
        <strain evidence="3">cv. Hale</strain>
    </source>
</reference>
<gene>
    <name evidence="2" type="ORF">RCOM_0907950</name>
</gene>
<proteinExistence type="predicted"/>
<sequence length="74" mass="8241">MKGVSPSIIGRKEKITRQGGIQEVPPKNEEGKYGSTSVEELYMLQYSWAWEPTGMQGALVREFSNLTMVVGMGF</sequence>